<organism evidence="6 7">
    <name type="scientific">Nonomuraea solani</name>
    <dbReference type="NCBI Taxonomy" id="1144553"/>
    <lineage>
        <taxon>Bacteria</taxon>
        <taxon>Bacillati</taxon>
        <taxon>Actinomycetota</taxon>
        <taxon>Actinomycetes</taxon>
        <taxon>Streptosporangiales</taxon>
        <taxon>Streptosporangiaceae</taxon>
        <taxon>Nonomuraea</taxon>
    </lineage>
</organism>
<keyword evidence="4" id="KW-0067">ATP-binding</keyword>
<dbReference type="Gene3D" id="3.30.200.20">
    <property type="entry name" value="Phosphorylase Kinase, domain 1"/>
    <property type="match status" value="1"/>
</dbReference>
<evidence type="ECO:0000256" key="2">
    <source>
        <dbReference type="ARBA" id="ARBA00022741"/>
    </source>
</evidence>
<dbReference type="Proteomes" id="UP000236732">
    <property type="component" value="Unassembled WGS sequence"/>
</dbReference>
<dbReference type="InterPro" id="IPR008271">
    <property type="entry name" value="Ser/Thr_kinase_AS"/>
</dbReference>
<keyword evidence="6" id="KW-0723">Serine/threonine-protein kinase</keyword>
<dbReference type="GO" id="GO:0004674">
    <property type="term" value="F:protein serine/threonine kinase activity"/>
    <property type="evidence" value="ECO:0007669"/>
    <property type="project" value="UniProtKB-KW"/>
</dbReference>
<keyword evidence="2" id="KW-0547">Nucleotide-binding</keyword>
<dbReference type="AlphaFoldDB" id="A0A1H6ELR6"/>
<gene>
    <name evidence="6" type="ORF">SAMN05444920_11180</name>
</gene>
<keyword evidence="1" id="KW-0808">Transferase</keyword>
<dbReference type="SUPFAM" id="SSF56112">
    <property type="entry name" value="Protein kinase-like (PK-like)"/>
    <property type="match status" value="1"/>
</dbReference>
<proteinExistence type="predicted"/>
<dbReference type="InterPro" id="IPR000719">
    <property type="entry name" value="Prot_kinase_dom"/>
</dbReference>
<accession>A0A1H6ELR6</accession>
<keyword evidence="7" id="KW-1185">Reference proteome</keyword>
<dbReference type="Gene3D" id="2.120.10.30">
    <property type="entry name" value="TolB, C-terminal domain"/>
    <property type="match status" value="1"/>
</dbReference>
<dbReference type="PROSITE" id="PS00108">
    <property type="entry name" value="PROTEIN_KINASE_ST"/>
    <property type="match status" value="1"/>
</dbReference>
<dbReference type="EMBL" id="FNVT01000011">
    <property type="protein sequence ID" value="SEG97835.1"/>
    <property type="molecule type" value="Genomic_DNA"/>
</dbReference>
<dbReference type="RefSeq" id="WP_103960031.1">
    <property type="nucleotide sequence ID" value="NZ_FNVT01000011.1"/>
</dbReference>
<dbReference type="GO" id="GO:0005524">
    <property type="term" value="F:ATP binding"/>
    <property type="evidence" value="ECO:0007669"/>
    <property type="project" value="UniProtKB-KW"/>
</dbReference>
<protein>
    <submittedName>
        <fullName evidence="6">Serine/threonine protein kinase</fullName>
    </submittedName>
</protein>
<evidence type="ECO:0000256" key="4">
    <source>
        <dbReference type="ARBA" id="ARBA00022840"/>
    </source>
</evidence>
<dbReference type="InterPro" id="IPR011009">
    <property type="entry name" value="Kinase-like_dom_sf"/>
</dbReference>
<evidence type="ECO:0000313" key="7">
    <source>
        <dbReference type="Proteomes" id="UP000236732"/>
    </source>
</evidence>
<dbReference type="OrthoDB" id="3504835at2"/>
<evidence type="ECO:0000256" key="1">
    <source>
        <dbReference type="ARBA" id="ARBA00022679"/>
    </source>
</evidence>
<reference evidence="6 7" key="1">
    <citation type="submission" date="2016-10" db="EMBL/GenBank/DDBJ databases">
        <authorList>
            <person name="de Groot N.N."/>
        </authorList>
    </citation>
    <scope>NUCLEOTIDE SEQUENCE [LARGE SCALE GENOMIC DNA]</scope>
    <source>
        <strain evidence="6 7">CGMCC 4.7037</strain>
    </source>
</reference>
<dbReference type="Gene3D" id="1.10.510.10">
    <property type="entry name" value="Transferase(Phosphotransferase) domain 1"/>
    <property type="match status" value="1"/>
</dbReference>
<dbReference type="Pfam" id="PF00069">
    <property type="entry name" value="Pkinase"/>
    <property type="match status" value="1"/>
</dbReference>
<feature type="domain" description="Protein kinase" evidence="5">
    <location>
        <begin position="16"/>
        <end position="264"/>
    </location>
</feature>
<evidence type="ECO:0000256" key="3">
    <source>
        <dbReference type="ARBA" id="ARBA00022777"/>
    </source>
</evidence>
<sequence>MPSPLKPADPPRLAGYELQGRLGEGGQGVVFLGVTESGERVAVKWLKPELSSDHGTVDRFLREAGVAQRVAPFCTAQVLATGVEDERPYIVSEYIDGPSLQEVVATRGPRTGTDLHRLAIGTVTALTAIHHAGIVHRDFKPGNVIIASDGPRVIDFGIARALDATATLTASVLGTPAYMSPEQLHGRQIGTASDLFSWAATMIYAATGKSPFHSESVAAVLTRVLHHEPDASGLDQPLRQVVTACLSKDPVRRPTADQVLQTLLGAQKEEKTAPASSVARSRARLRGPLIGASIAVALTAGAAIAVPWTRLNAAPATTATPAAISKNTPVTTPAATTLSGLNAQLFELPNDPIVLTNYVVWDAKREAPKNFMRTKGSVDPFERRGGWEARVSPDGKYVATRDQELDDDNMDSVTVTERSTGDSFTVQSVKDPLSAEIIAWSPDSSRVLLDIFDTKGDKTIIHGYAVIDVAGESIKVTKLPKTQDEGFVWGFGGKGVVSPYKGEDGLRFRDENGKVVRDLPAAGKIPSFTQDIFTPSGKSFVTDCPPPEGDETTCVWDAATGARTQVVDTVCDHLLGWYDETNLFCYRAAGNDQKKFTIEVVNLKGASVRKLLSLDYGEDFDFFYNRRTT</sequence>
<name>A0A1H6ELR6_9ACTN</name>
<dbReference type="PANTHER" id="PTHR43289">
    <property type="entry name" value="MITOGEN-ACTIVATED PROTEIN KINASE KINASE KINASE 20-RELATED"/>
    <property type="match status" value="1"/>
</dbReference>
<dbReference type="InterPro" id="IPR011042">
    <property type="entry name" value="6-blade_b-propeller_TolB-like"/>
</dbReference>
<dbReference type="CDD" id="cd14014">
    <property type="entry name" value="STKc_PknB_like"/>
    <property type="match status" value="1"/>
</dbReference>
<dbReference type="SUPFAM" id="SSF51004">
    <property type="entry name" value="C-terminal (heme d1) domain of cytochrome cd1-nitrite reductase"/>
    <property type="match status" value="1"/>
</dbReference>
<evidence type="ECO:0000313" key="6">
    <source>
        <dbReference type="EMBL" id="SEG97835.1"/>
    </source>
</evidence>
<dbReference type="PANTHER" id="PTHR43289:SF34">
    <property type="entry name" value="SERINE_THREONINE-PROTEIN KINASE YBDM-RELATED"/>
    <property type="match status" value="1"/>
</dbReference>
<keyword evidence="3 6" id="KW-0418">Kinase</keyword>
<evidence type="ECO:0000259" key="5">
    <source>
        <dbReference type="PROSITE" id="PS50011"/>
    </source>
</evidence>
<dbReference type="InterPro" id="IPR011048">
    <property type="entry name" value="Haem_d1_sf"/>
</dbReference>
<dbReference type="PROSITE" id="PS50011">
    <property type="entry name" value="PROTEIN_KINASE_DOM"/>
    <property type="match status" value="1"/>
</dbReference>